<evidence type="ECO:0000256" key="1">
    <source>
        <dbReference type="ARBA" id="ARBA00022603"/>
    </source>
</evidence>
<protein>
    <recommendedName>
        <fullName evidence="5">Ubiquinone biosynthesis O-methyltransferase</fullName>
    </recommendedName>
    <alternativeName>
        <fullName evidence="5">2-polyprenyl-6-hydroxyphenol methylase</fullName>
        <ecNumber evidence="5">2.1.1.222</ecNumber>
    </alternativeName>
    <alternativeName>
        <fullName evidence="5">3-demethylubiquinone 3-O-methyltransferase</fullName>
        <ecNumber evidence="5">2.1.1.64</ecNumber>
    </alternativeName>
</protein>
<evidence type="ECO:0000256" key="5">
    <source>
        <dbReference type="HAMAP-Rule" id="MF_00472"/>
    </source>
</evidence>
<dbReference type="EMBL" id="DACTUL010000001">
    <property type="protein sequence ID" value="HAT6342408.1"/>
    <property type="molecule type" value="Genomic_DNA"/>
</dbReference>
<dbReference type="NCBIfam" id="TIGR01983">
    <property type="entry name" value="UbiG"/>
    <property type="match status" value="1"/>
</dbReference>
<comment type="catalytic activity">
    <reaction evidence="5">
        <text>a 3-demethylubiquinol + S-adenosyl-L-methionine = a ubiquinol + S-adenosyl-L-homocysteine + H(+)</text>
        <dbReference type="Rhea" id="RHEA:44380"/>
        <dbReference type="Rhea" id="RHEA-COMP:9566"/>
        <dbReference type="Rhea" id="RHEA-COMP:10914"/>
        <dbReference type="ChEBI" id="CHEBI:15378"/>
        <dbReference type="ChEBI" id="CHEBI:17976"/>
        <dbReference type="ChEBI" id="CHEBI:57856"/>
        <dbReference type="ChEBI" id="CHEBI:59789"/>
        <dbReference type="ChEBI" id="CHEBI:84422"/>
        <dbReference type="EC" id="2.1.1.64"/>
    </reaction>
</comment>
<dbReference type="GO" id="GO:0032259">
    <property type="term" value="P:methylation"/>
    <property type="evidence" value="ECO:0007669"/>
    <property type="project" value="UniProtKB-KW"/>
</dbReference>
<dbReference type="Gene3D" id="3.40.50.150">
    <property type="entry name" value="Vaccinia Virus protein VP39"/>
    <property type="match status" value="1"/>
</dbReference>
<gene>
    <name evidence="5 6" type="primary">ubiG</name>
    <name evidence="7" type="ORF">C6C11_18305</name>
    <name evidence="6" type="ORF">JAJ28_000059</name>
</gene>
<dbReference type="FunFam" id="3.40.50.150:FF:000028">
    <property type="entry name" value="Ubiquinone biosynthesis O-methyltransferase"/>
    <property type="match status" value="1"/>
</dbReference>
<evidence type="ECO:0000313" key="9">
    <source>
        <dbReference type="Proteomes" id="UP000859505"/>
    </source>
</evidence>
<dbReference type="PANTHER" id="PTHR43464">
    <property type="entry name" value="METHYLTRANSFERASE"/>
    <property type="match status" value="1"/>
</dbReference>
<dbReference type="Proteomes" id="UP000859505">
    <property type="component" value="Unassembled WGS sequence"/>
</dbReference>
<evidence type="ECO:0000256" key="4">
    <source>
        <dbReference type="ARBA" id="ARBA00022691"/>
    </source>
</evidence>
<feature type="binding site" evidence="5">
    <location>
        <position position="76"/>
    </location>
    <ligand>
        <name>S-adenosyl-L-methionine</name>
        <dbReference type="ChEBI" id="CHEBI:59789"/>
    </ligand>
</feature>
<accession>A0AAD3U718</accession>
<dbReference type="HAMAP" id="MF_00472">
    <property type="entry name" value="UbiG"/>
    <property type="match status" value="1"/>
</dbReference>
<evidence type="ECO:0000313" key="7">
    <source>
        <dbReference type="EMBL" id="RCF46174.1"/>
    </source>
</evidence>
<keyword evidence="3 5" id="KW-0831">Ubiquinone biosynthesis</keyword>
<reference evidence="6" key="5">
    <citation type="submission" date="2020-01" db="EMBL/GenBank/DDBJ databases">
        <authorList>
            <consortium name="NCBI Pathogen Detection Project"/>
        </authorList>
    </citation>
    <scope>NUCLEOTIDE SEQUENCE</scope>
    <source>
        <strain evidence="6">OLC2673_Aeromonas</strain>
    </source>
</reference>
<comment type="pathway">
    <text evidence="5">Cofactor biosynthesis; ubiquinone biosynthesis.</text>
</comment>
<dbReference type="EMBL" id="PUTQ01000030">
    <property type="protein sequence ID" value="RCF46174.1"/>
    <property type="molecule type" value="Genomic_DNA"/>
</dbReference>
<dbReference type="InterPro" id="IPR010233">
    <property type="entry name" value="UbiG_MeTrfase"/>
</dbReference>
<reference evidence="7 8" key="2">
    <citation type="journal article" date="2018" name="PLoS ONE">
        <title>Phenotypic characterization and whole genome analysis of extended-spectrum beta-lactamase-producing bacteria isolated from dogs in Germany.</title>
        <authorList>
            <person name="Boehmer T."/>
            <person name="Vogler A.J."/>
            <person name="Thomas A."/>
            <person name="Sauer S."/>
            <person name="Hergenroether M."/>
            <person name="Straubinger R.K."/>
            <person name="Birdsell D."/>
            <person name="Keim P."/>
            <person name="Sahl J.W."/>
            <person name="Williamson C.H."/>
            <person name="Riehm J.M."/>
        </authorList>
    </citation>
    <scope>NUCLEOTIDE SEQUENCE [LARGE SCALE GENOMIC DNA]</scope>
    <source>
        <strain evidence="7 8">AFG_SD03_1510_Ahy_093</strain>
    </source>
</reference>
<dbReference type="AlphaFoldDB" id="A0AAD3U718"/>
<dbReference type="EC" id="2.1.1.64" evidence="5"/>
<organism evidence="6 9">
    <name type="scientific">Aeromonas hydrophila</name>
    <dbReference type="NCBI Taxonomy" id="644"/>
    <lineage>
        <taxon>Bacteria</taxon>
        <taxon>Pseudomonadati</taxon>
        <taxon>Pseudomonadota</taxon>
        <taxon>Gammaproteobacteria</taxon>
        <taxon>Aeromonadales</taxon>
        <taxon>Aeromonadaceae</taxon>
        <taxon>Aeromonas</taxon>
    </lineage>
</organism>
<feature type="binding site" evidence="5">
    <location>
        <position position="97"/>
    </location>
    <ligand>
        <name>S-adenosyl-L-methionine</name>
        <dbReference type="ChEBI" id="CHEBI:59789"/>
    </ligand>
</feature>
<name>A0AAD3U718_AERHY</name>
<dbReference type="GO" id="GO:0010420">
    <property type="term" value="F:polyprenyldihydroxybenzoate methyltransferase activity"/>
    <property type="evidence" value="ECO:0007669"/>
    <property type="project" value="InterPro"/>
</dbReference>
<reference evidence="6" key="1">
    <citation type="journal article" date="2018" name="Genome Biol.">
        <title>SKESA: strategic k-mer extension for scrupulous assemblies.</title>
        <authorList>
            <person name="Souvorov A."/>
            <person name="Agarwala R."/>
            <person name="Lipman D.J."/>
        </authorList>
    </citation>
    <scope>NUCLEOTIDE SEQUENCE</scope>
    <source>
        <strain evidence="6">OLC2673_Aeromonas</strain>
    </source>
</reference>
<keyword evidence="1 5" id="KW-0489">Methyltransferase</keyword>
<feature type="binding site" evidence="5">
    <location>
        <position position="141"/>
    </location>
    <ligand>
        <name>S-adenosyl-L-methionine</name>
        <dbReference type="ChEBI" id="CHEBI:59789"/>
    </ligand>
</feature>
<feature type="binding site" evidence="5">
    <location>
        <position position="56"/>
    </location>
    <ligand>
        <name>S-adenosyl-L-methionine</name>
        <dbReference type="ChEBI" id="CHEBI:59789"/>
    </ligand>
</feature>
<evidence type="ECO:0000256" key="2">
    <source>
        <dbReference type="ARBA" id="ARBA00022679"/>
    </source>
</evidence>
<dbReference type="CDD" id="cd02440">
    <property type="entry name" value="AdoMet_MTases"/>
    <property type="match status" value="1"/>
</dbReference>
<evidence type="ECO:0000313" key="6">
    <source>
        <dbReference type="EMBL" id="HAT6342408.1"/>
    </source>
</evidence>
<dbReference type="Pfam" id="PF13489">
    <property type="entry name" value="Methyltransf_23"/>
    <property type="match status" value="1"/>
</dbReference>
<reference evidence="7" key="4">
    <citation type="submission" date="2018-02" db="EMBL/GenBank/DDBJ databases">
        <authorList>
            <person name="Williamson C."/>
        </authorList>
    </citation>
    <scope>NUCLEOTIDE SEQUENCE</scope>
    <source>
        <strain evidence="7">AFG_SD03_1510_Ahy_093</strain>
    </source>
</reference>
<dbReference type="GO" id="GO:0061542">
    <property type="term" value="F:3-demethylubiquinol 3-O-methyltransferase activity"/>
    <property type="evidence" value="ECO:0007669"/>
    <property type="project" value="UniProtKB-UniRule"/>
</dbReference>
<keyword evidence="2 5" id="KW-0808">Transferase</keyword>
<reference evidence="8" key="3">
    <citation type="submission" date="2018-02" db="EMBL/GenBank/DDBJ databases">
        <title>Phenotypic characterization and whole genome analysis of multidrug-resistant, extended-spectrum beta-lactamase-producing bacteria isolated from dogs in Germany.</title>
        <authorList>
            <person name="Williamson C."/>
        </authorList>
    </citation>
    <scope>NUCLEOTIDE SEQUENCE [LARGE SCALE GENOMIC DNA]</scope>
    <source>
        <strain evidence="8">AFG_SD03_1510_Ahy_093</strain>
    </source>
</reference>
<dbReference type="InterPro" id="IPR029063">
    <property type="entry name" value="SAM-dependent_MTases_sf"/>
</dbReference>
<comment type="function">
    <text evidence="5">O-methyltransferase that catalyzes the 2 O-methylation steps in the ubiquinone biosynthetic pathway.</text>
</comment>
<sequence length="255" mass="28070">MRAPHPACAPLPQDHQKMHSDANVDLTEIAKFEAIASRWWDMEGEFKPLHQINPVRLDWITDKSGGLFGKRILDIGCGGGILAESMARRGAKVTGIDMGKEPLGVARLHALEAGVELEYRQITAEAHADEAPGQYDVVTCMEMLEHVPDPASVLRAIATLVRPGGKVFVSTINRNPKAYLMMILGAEYLMKMVPKGTHDHKKFITPAELCRMGEAAGLLVRDMSGVHYAPLSNSFKLGRNVDVNYMVAFERPEQG</sequence>
<evidence type="ECO:0000256" key="3">
    <source>
        <dbReference type="ARBA" id="ARBA00022688"/>
    </source>
</evidence>
<dbReference type="SUPFAM" id="SSF53335">
    <property type="entry name" value="S-adenosyl-L-methionine-dependent methyltransferases"/>
    <property type="match status" value="1"/>
</dbReference>
<keyword evidence="4 5" id="KW-0949">S-adenosyl-L-methionine</keyword>
<dbReference type="EC" id="2.1.1.222" evidence="5"/>
<dbReference type="KEGG" id="aaj:BOQ57_10610"/>
<evidence type="ECO:0000313" key="8">
    <source>
        <dbReference type="Proteomes" id="UP000253075"/>
    </source>
</evidence>
<dbReference type="Proteomes" id="UP000253075">
    <property type="component" value="Unassembled WGS sequence"/>
</dbReference>
<comment type="similarity">
    <text evidence="5">Belongs to the methyltransferase superfamily. UbiG/COQ3 family.</text>
</comment>
<comment type="caution">
    <text evidence="6">The sequence shown here is derived from an EMBL/GenBank/DDBJ whole genome shotgun (WGS) entry which is preliminary data.</text>
</comment>
<dbReference type="PANTHER" id="PTHR43464:SF19">
    <property type="entry name" value="UBIQUINONE BIOSYNTHESIS O-METHYLTRANSFERASE, MITOCHONDRIAL"/>
    <property type="match status" value="1"/>
</dbReference>
<comment type="catalytic activity">
    <reaction evidence="5">
        <text>a 3-(all-trans-polyprenyl)benzene-1,2-diol + S-adenosyl-L-methionine = a 2-methoxy-6-(all-trans-polyprenyl)phenol + S-adenosyl-L-homocysteine + H(+)</text>
        <dbReference type="Rhea" id="RHEA:31411"/>
        <dbReference type="Rhea" id="RHEA-COMP:9550"/>
        <dbReference type="Rhea" id="RHEA-COMP:9551"/>
        <dbReference type="ChEBI" id="CHEBI:15378"/>
        <dbReference type="ChEBI" id="CHEBI:57856"/>
        <dbReference type="ChEBI" id="CHEBI:59789"/>
        <dbReference type="ChEBI" id="CHEBI:62729"/>
        <dbReference type="ChEBI" id="CHEBI:62731"/>
        <dbReference type="EC" id="2.1.1.222"/>
    </reaction>
</comment>
<proteinExistence type="inferred from homology"/>
<dbReference type="GO" id="GO:0102208">
    <property type="term" value="F:2-polyprenyl-6-hydroxyphenol methylase activity"/>
    <property type="evidence" value="ECO:0007669"/>
    <property type="project" value="UniProtKB-EC"/>
</dbReference>